<gene>
    <name evidence="2" type="ORF">Adt_09953</name>
</gene>
<proteinExistence type="predicted"/>
<sequence>MCRGFQQIERDRLRIKAFYIHLSVSCTRKVLPDILTLHYLPRINGSHLEINGSNIKPDSPGFVTLDRVLLEESKGILYGSKERVKVCEGVRFEVYVGDVKVLKGTFGKDDGENWKMECKCCLTENDDIKVKDAEVCVAVEGQAAVMREKVEMVMARRSRTMCCKLEEIPEEREREFEHESDCCCCCSDCDGGGGDGGGEMEVEMETVGWALDVGIWVMCIGVGYLVSVASSKSLRRKRLI</sequence>
<evidence type="ECO:0000256" key="1">
    <source>
        <dbReference type="SAM" id="Phobius"/>
    </source>
</evidence>
<keyword evidence="3" id="KW-1185">Reference proteome</keyword>
<name>A0ABD1UIM1_9LAMI</name>
<keyword evidence="1" id="KW-0812">Transmembrane</keyword>
<dbReference type="PANTHER" id="PTHR37244">
    <property type="entry name" value="NADP-SPECIFIC GLUTAMATE DEHYDROGENASE"/>
    <property type="match status" value="1"/>
</dbReference>
<dbReference type="PANTHER" id="PTHR37244:SF1">
    <property type="entry name" value="NADP-SPECIFIC GLUTAMATE DEHYDROGENASE"/>
    <property type="match status" value="1"/>
</dbReference>
<organism evidence="2 3">
    <name type="scientific">Abeliophyllum distichum</name>
    <dbReference type="NCBI Taxonomy" id="126358"/>
    <lineage>
        <taxon>Eukaryota</taxon>
        <taxon>Viridiplantae</taxon>
        <taxon>Streptophyta</taxon>
        <taxon>Embryophyta</taxon>
        <taxon>Tracheophyta</taxon>
        <taxon>Spermatophyta</taxon>
        <taxon>Magnoliopsida</taxon>
        <taxon>eudicotyledons</taxon>
        <taxon>Gunneridae</taxon>
        <taxon>Pentapetalae</taxon>
        <taxon>asterids</taxon>
        <taxon>lamiids</taxon>
        <taxon>Lamiales</taxon>
        <taxon>Oleaceae</taxon>
        <taxon>Forsythieae</taxon>
        <taxon>Abeliophyllum</taxon>
    </lineage>
</organism>
<protein>
    <submittedName>
        <fullName evidence="2">Uncharacterized protein</fullName>
    </submittedName>
</protein>
<dbReference type="Proteomes" id="UP001604336">
    <property type="component" value="Unassembled WGS sequence"/>
</dbReference>
<feature type="transmembrane region" description="Helical" evidence="1">
    <location>
        <begin position="209"/>
        <end position="229"/>
    </location>
</feature>
<reference evidence="3" key="1">
    <citation type="submission" date="2024-07" db="EMBL/GenBank/DDBJ databases">
        <title>Two chromosome-level genome assemblies of Korean endemic species Abeliophyllum distichum and Forsythia ovata (Oleaceae).</title>
        <authorList>
            <person name="Jang H."/>
        </authorList>
    </citation>
    <scope>NUCLEOTIDE SEQUENCE [LARGE SCALE GENOMIC DNA]</scope>
</reference>
<evidence type="ECO:0000313" key="3">
    <source>
        <dbReference type="Proteomes" id="UP001604336"/>
    </source>
</evidence>
<evidence type="ECO:0000313" key="2">
    <source>
        <dbReference type="EMBL" id="KAL2524899.1"/>
    </source>
</evidence>
<dbReference type="EMBL" id="JBFOLK010000003">
    <property type="protein sequence ID" value="KAL2524899.1"/>
    <property type="molecule type" value="Genomic_DNA"/>
</dbReference>
<dbReference type="AlphaFoldDB" id="A0ABD1UIM1"/>
<comment type="caution">
    <text evidence="2">The sequence shown here is derived from an EMBL/GenBank/DDBJ whole genome shotgun (WGS) entry which is preliminary data.</text>
</comment>
<keyword evidence="1" id="KW-1133">Transmembrane helix</keyword>
<keyword evidence="1" id="KW-0472">Membrane</keyword>
<accession>A0ABD1UIM1</accession>